<dbReference type="PROSITE" id="PS00455">
    <property type="entry name" value="AMP_BINDING"/>
    <property type="match status" value="1"/>
</dbReference>
<gene>
    <name evidence="3" type="ORF">SAMN02982985_05923</name>
</gene>
<dbReference type="GO" id="GO:0005737">
    <property type="term" value="C:cytoplasm"/>
    <property type="evidence" value="ECO:0007669"/>
    <property type="project" value="TreeGrafter"/>
</dbReference>
<dbReference type="Gene3D" id="3.30.559.30">
    <property type="entry name" value="Nonribosomal peptide synthetase, condensation domain"/>
    <property type="match status" value="1"/>
</dbReference>
<dbReference type="PRINTS" id="PR00154">
    <property type="entry name" value="AMPBINDING"/>
</dbReference>
<sequence>EVEPLIGFFVNTLALRLELGGEPTVGDWLATVRRRVLEAQSHQDVPFEQVVEALKPERSLAHHPVFQLMFAWQNAPGAAPALDGLTLEALPEDGAHGSQFELTLNLHEEADGAIAGVLGYATALYERATVERHLAALHSMLAGMGRDDRQAIERIELLDQAQRRQLLVAWNDAPRAAGPAVCIHQLFERQALRTPLAVAVERDDHRLSYQQVNERANRLAHRMAAQGVRPGAAVAVLLARSMLLVVAQLAILKCGAFYVPLDLEAPAERQAALIADCGAAVVLTNRLRKLPEAAGWRRLDLDAAPGAGQVAAGVDAPHWHAAWPSHNPDLKADPEAIAYVMYTSGSTGQPKGVMVPHRAIARVAVDNGYAAFDGGDRVAFAANPAFDAATMDVWAPLLNGGRLVVVDAATLLAPERLARLLKERRITAMFLTTALFNQYARAIPEALAGLRYLMCGGERADPAAFARLLAQGGPQHLVHCYGPTETTTFATTCEISAGFDQSAPPPIGRPITDTRVYLLDRLGQLVPPGAVGEIHIGGAGVARGYL</sequence>
<dbReference type="GO" id="GO:0044550">
    <property type="term" value="P:secondary metabolite biosynthetic process"/>
    <property type="evidence" value="ECO:0007669"/>
    <property type="project" value="TreeGrafter"/>
</dbReference>
<dbReference type="InterPro" id="IPR023213">
    <property type="entry name" value="CAT-like_dom_sf"/>
</dbReference>
<keyword evidence="4" id="KW-1185">Reference proteome</keyword>
<dbReference type="PANTHER" id="PTHR45527:SF1">
    <property type="entry name" value="FATTY ACID SYNTHASE"/>
    <property type="match status" value="1"/>
</dbReference>
<feature type="non-terminal residue" evidence="3">
    <location>
        <position position="546"/>
    </location>
</feature>
<dbReference type="InterPro" id="IPR020459">
    <property type="entry name" value="AMP-binding"/>
</dbReference>
<dbReference type="RefSeq" id="WP_139236834.1">
    <property type="nucleotide sequence ID" value="NZ_FOTW01000073.1"/>
</dbReference>
<dbReference type="GO" id="GO:0003824">
    <property type="term" value="F:catalytic activity"/>
    <property type="evidence" value="ECO:0007669"/>
    <property type="project" value="InterPro"/>
</dbReference>
<dbReference type="SUPFAM" id="SSF52777">
    <property type="entry name" value="CoA-dependent acyltransferases"/>
    <property type="match status" value="1"/>
</dbReference>
<evidence type="ECO:0000313" key="4">
    <source>
        <dbReference type="Proteomes" id="UP000199470"/>
    </source>
</evidence>
<dbReference type="PANTHER" id="PTHR45527">
    <property type="entry name" value="NONRIBOSOMAL PEPTIDE SYNTHETASE"/>
    <property type="match status" value="1"/>
</dbReference>
<evidence type="ECO:0000259" key="1">
    <source>
        <dbReference type="Pfam" id="PF00501"/>
    </source>
</evidence>
<dbReference type="Gene3D" id="2.30.38.10">
    <property type="entry name" value="Luciferase, Domain 3"/>
    <property type="match status" value="1"/>
</dbReference>
<dbReference type="Gene3D" id="3.30.559.10">
    <property type="entry name" value="Chloramphenicol acetyltransferase-like domain"/>
    <property type="match status" value="1"/>
</dbReference>
<dbReference type="GO" id="GO:0031177">
    <property type="term" value="F:phosphopantetheine binding"/>
    <property type="evidence" value="ECO:0007669"/>
    <property type="project" value="TreeGrafter"/>
</dbReference>
<dbReference type="InterPro" id="IPR000873">
    <property type="entry name" value="AMP-dep_synth/lig_dom"/>
</dbReference>
<dbReference type="FunFam" id="3.40.50.980:FF:000001">
    <property type="entry name" value="Non-ribosomal peptide synthetase"/>
    <property type="match status" value="1"/>
</dbReference>
<dbReference type="OrthoDB" id="6297021at2"/>
<evidence type="ECO:0000313" key="3">
    <source>
        <dbReference type="EMBL" id="SFM96376.1"/>
    </source>
</evidence>
<dbReference type="Proteomes" id="UP000199470">
    <property type="component" value="Unassembled WGS sequence"/>
</dbReference>
<dbReference type="InterPro" id="IPR001242">
    <property type="entry name" value="Condensation_dom"/>
</dbReference>
<dbReference type="Pfam" id="PF00668">
    <property type="entry name" value="Condensation"/>
    <property type="match status" value="1"/>
</dbReference>
<dbReference type="EMBL" id="FOTW01000073">
    <property type="protein sequence ID" value="SFM96376.1"/>
    <property type="molecule type" value="Genomic_DNA"/>
</dbReference>
<dbReference type="Gene3D" id="3.40.50.980">
    <property type="match status" value="2"/>
</dbReference>
<dbReference type="GO" id="GO:0043041">
    <property type="term" value="P:amino acid activation for nonribosomal peptide biosynthetic process"/>
    <property type="evidence" value="ECO:0007669"/>
    <property type="project" value="TreeGrafter"/>
</dbReference>
<dbReference type="STRING" id="758825.SAMN02982985_05923"/>
<dbReference type="SUPFAM" id="SSF56801">
    <property type="entry name" value="Acetyl-CoA synthetase-like"/>
    <property type="match status" value="1"/>
</dbReference>
<dbReference type="InterPro" id="IPR020845">
    <property type="entry name" value="AMP-binding_CS"/>
</dbReference>
<feature type="domain" description="Condensation" evidence="2">
    <location>
        <begin position="2"/>
        <end position="167"/>
    </location>
</feature>
<feature type="non-terminal residue" evidence="3">
    <location>
        <position position="1"/>
    </location>
</feature>
<evidence type="ECO:0000259" key="2">
    <source>
        <dbReference type="Pfam" id="PF00668"/>
    </source>
</evidence>
<dbReference type="AlphaFoldDB" id="A0A1I4V590"/>
<accession>A0A1I4V590</accession>
<proteinExistence type="predicted"/>
<protein>
    <submittedName>
        <fullName evidence="3">Amino acid adenylation domain-containing protein</fullName>
    </submittedName>
</protein>
<dbReference type="Pfam" id="PF00501">
    <property type="entry name" value="AMP-binding"/>
    <property type="match status" value="1"/>
</dbReference>
<name>A0A1I4V590_9BURK</name>
<organism evidence="3 4">
    <name type="scientific">Rugamonas rubra</name>
    <dbReference type="NCBI Taxonomy" id="758825"/>
    <lineage>
        <taxon>Bacteria</taxon>
        <taxon>Pseudomonadati</taxon>
        <taxon>Pseudomonadota</taxon>
        <taxon>Betaproteobacteria</taxon>
        <taxon>Burkholderiales</taxon>
        <taxon>Oxalobacteraceae</taxon>
        <taxon>Telluria group</taxon>
        <taxon>Rugamonas</taxon>
    </lineage>
</organism>
<reference evidence="3 4" key="1">
    <citation type="submission" date="2016-10" db="EMBL/GenBank/DDBJ databases">
        <authorList>
            <person name="de Groot N.N."/>
        </authorList>
    </citation>
    <scope>NUCLEOTIDE SEQUENCE [LARGE SCALE GENOMIC DNA]</scope>
    <source>
        <strain evidence="3 4">ATCC 43154</strain>
    </source>
</reference>
<feature type="domain" description="AMP-dependent synthetase/ligase" evidence="1">
    <location>
        <begin position="187"/>
        <end position="546"/>
    </location>
</feature>